<dbReference type="InterPro" id="IPR003439">
    <property type="entry name" value="ABC_transporter-like_ATP-bd"/>
</dbReference>
<dbReference type="GO" id="GO:0016887">
    <property type="term" value="F:ATP hydrolysis activity"/>
    <property type="evidence" value="ECO:0007669"/>
    <property type="project" value="InterPro"/>
</dbReference>
<feature type="transmembrane region" description="Helical" evidence="8">
    <location>
        <begin position="126"/>
        <end position="149"/>
    </location>
</feature>
<feature type="transmembrane region" description="Helical" evidence="8">
    <location>
        <begin position="169"/>
        <end position="189"/>
    </location>
</feature>
<reference evidence="11" key="1">
    <citation type="submission" date="2021-05" db="EMBL/GenBank/DDBJ databases">
        <authorList>
            <person name="Pietrasiak N."/>
            <person name="Ward R."/>
            <person name="Stajich J.E."/>
            <person name="Kurbessoian T."/>
        </authorList>
    </citation>
    <scope>NUCLEOTIDE SEQUENCE</scope>
    <source>
        <strain evidence="11">GSE-TBD4-15B</strain>
    </source>
</reference>
<keyword evidence="4" id="KW-0547">Nucleotide-binding</keyword>
<feature type="transmembrane region" description="Helical" evidence="8">
    <location>
        <begin position="43"/>
        <end position="73"/>
    </location>
</feature>
<proteinExistence type="predicted"/>
<dbReference type="SUPFAM" id="SSF90123">
    <property type="entry name" value="ABC transporter transmembrane region"/>
    <property type="match status" value="1"/>
</dbReference>
<feature type="transmembrane region" description="Helical" evidence="8">
    <location>
        <begin position="93"/>
        <end position="114"/>
    </location>
</feature>
<evidence type="ECO:0000313" key="11">
    <source>
        <dbReference type="EMBL" id="MBW4467579.1"/>
    </source>
</evidence>
<sequence length="667" mass="75369">MTVVPSNRPSLNRLSQFDRQLWNRFVAIAQPYWFPTAKNQGKLFFLLIGLLIIFLFALLFLLTSGVVMLLNALLPEFMGETAGGLMGMVQGTFGSPAIWVVLAALLIPAAAFFVARAQVTPRWQQWMFLGVLLLLSLSVSGMNVLISYVGNFFTTALSERDAPTYWRFFFVYAGVFAVATPIVVFYTFVQDLLGLRWRNWMTQKFLGQYFHSRAYYEINFEEDIDNPDQRIAEDIKSFTTTSLKYLLLGLGAVIDVISFTGILWSISRFLAIFLVGYALVGTIVAALFGRRLIALNFNQLRREADFRYGLVHVRDNAESIAFYQGEAQEMGQIRRRFAEVLQNFRFLIGWQRNLLFFRTPYRYATYILPSVILAPLYFSEQIRFGDISQAGFAFSQIFEAFALVVLEITQLSTFAAGINRLETFTEALEAQDQPLPAEISTISTRQAAEIALSDLSLTTPKGQRILLNDLSVALQPQQSLVIVGQSGVGKSSLLRAIAGLWNSGSGNIARPDLSEMLFLPQRPYMVLGSLRDQLLYPNLDRATDDAQLQVALQQANLPELVERVGGFDVELDWRDVLSLGEQQRLAFARLLLTKPRYAMLDEATSALDLGNEKRLYETLREMGATFVSVGHRTSLLKYHDFVLELYSDSTWKLTPIGEYRVNEEAFV</sequence>
<dbReference type="Gene3D" id="1.20.1560.10">
    <property type="entry name" value="ABC transporter type 1, transmembrane domain"/>
    <property type="match status" value="1"/>
</dbReference>
<dbReference type="InterPro" id="IPR050835">
    <property type="entry name" value="ABC_transporter_sub-D"/>
</dbReference>
<evidence type="ECO:0000256" key="6">
    <source>
        <dbReference type="ARBA" id="ARBA00022989"/>
    </source>
</evidence>
<keyword evidence="2" id="KW-0813">Transport</keyword>
<evidence type="ECO:0000256" key="4">
    <source>
        <dbReference type="ARBA" id="ARBA00022741"/>
    </source>
</evidence>
<keyword evidence="5 11" id="KW-0067">ATP-binding</keyword>
<feature type="domain" description="ABC transmembrane type-1" evidence="10">
    <location>
        <begin position="131"/>
        <end position="413"/>
    </location>
</feature>
<feature type="transmembrane region" description="Helical" evidence="8">
    <location>
        <begin position="361"/>
        <end position="378"/>
    </location>
</feature>
<keyword evidence="7 8" id="KW-0472">Membrane</keyword>
<evidence type="ECO:0000256" key="8">
    <source>
        <dbReference type="SAM" id="Phobius"/>
    </source>
</evidence>
<evidence type="ECO:0000313" key="12">
    <source>
        <dbReference type="Proteomes" id="UP000707356"/>
    </source>
</evidence>
<feature type="domain" description="ABC transporter" evidence="9">
    <location>
        <begin position="450"/>
        <end position="667"/>
    </location>
</feature>
<dbReference type="InterPro" id="IPR011527">
    <property type="entry name" value="ABC1_TM_dom"/>
</dbReference>
<evidence type="ECO:0000259" key="9">
    <source>
        <dbReference type="PROSITE" id="PS50893"/>
    </source>
</evidence>
<evidence type="ECO:0000256" key="2">
    <source>
        <dbReference type="ARBA" id="ARBA00022448"/>
    </source>
</evidence>
<dbReference type="SMART" id="SM00382">
    <property type="entry name" value="AAA"/>
    <property type="match status" value="1"/>
</dbReference>
<dbReference type="InterPro" id="IPR027417">
    <property type="entry name" value="P-loop_NTPase"/>
</dbReference>
<organism evidence="11 12">
    <name type="scientific">Pegethrix bostrychoides GSE-TBD4-15B</name>
    <dbReference type="NCBI Taxonomy" id="2839662"/>
    <lineage>
        <taxon>Bacteria</taxon>
        <taxon>Bacillati</taxon>
        <taxon>Cyanobacteriota</taxon>
        <taxon>Cyanophyceae</taxon>
        <taxon>Oculatellales</taxon>
        <taxon>Oculatellaceae</taxon>
        <taxon>Pegethrix</taxon>
    </lineage>
</organism>
<feature type="transmembrane region" description="Helical" evidence="8">
    <location>
        <begin position="270"/>
        <end position="293"/>
    </location>
</feature>
<dbReference type="PANTHER" id="PTHR11384">
    <property type="entry name" value="ATP-BINDING CASSETTE, SUB-FAMILY D MEMBER"/>
    <property type="match status" value="1"/>
</dbReference>
<evidence type="ECO:0000256" key="1">
    <source>
        <dbReference type="ARBA" id="ARBA00004651"/>
    </source>
</evidence>
<dbReference type="SUPFAM" id="SSF52540">
    <property type="entry name" value="P-loop containing nucleoside triphosphate hydrolases"/>
    <property type="match status" value="1"/>
</dbReference>
<comment type="subcellular location">
    <subcellularLocation>
        <location evidence="1">Cell membrane</location>
        <topology evidence="1">Multi-pass membrane protein</topology>
    </subcellularLocation>
</comment>
<dbReference type="PANTHER" id="PTHR11384:SF59">
    <property type="entry name" value="LYSOSOMAL COBALAMIN TRANSPORTER ABCD4"/>
    <property type="match status" value="1"/>
</dbReference>
<dbReference type="CDD" id="cd03223">
    <property type="entry name" value="ABCD_peroxisomal_ALDP"/>
    <property type="match status" value="1"/>
</dbReference>
<feature type="transmembrane region" description="Helical" evidence="8">
    <location>
        <begin position="245"/>
        <end position="264"/>
    </location>
</feature>
<dbReference type="GO" id="GO:0005886">
    <property type="term" value="C:plasma membrane"/>
    <property type="evidence" value="ECO:0007669"/>
    <property type="project" value="UniProtKB-SubCell"/>
</dbReference>
<reference evidence="11" key="2">
    <citation type="journal article" date="2022" name="Microbiol. Resour. Announc.">
        <title>Metagenome Sequencing to Explore Phylogenomics of Terrestrial Cyanobacteria.</title>
        <authorList>
            <person name="Ward R.D."/>
            <person name="Stajich J.E."/>
            <person name="Johansen J.R."/>
            <person name="Huntemann M."/>
            <person name="Clum A."/>
            <person name="Foster B."/>
            <person name="Foster B."/>
            <person name="Roux S."/>
            <person name="Palaniappan K."/>
            <person name="Varghese N."/>
            <person name="Mukherjee S."/>
            <person name="Reddy T.B.K."/>
            <person name="Daum C."/>
            <person name="Copeland A."/>
            <person name="Chen I.A."/>
            <person name="Ivanova N.N."/>
            <person name="Kyrpides N.C."/>
            <person name="Shapiro N."/>
            <person name="Eloe-Fadrosh E.A."/>
            <person name="Pietrasiak N."/>
        </authorList>
    </citation>
    <scope>NUCLEOTIDE SEQUENCE</scope>
    <source>
        <strain evidence="11">GSE-TBD4-15B</strain>
    </source>
</reference>
<dbReference type="PROSITE" id="PS50929">
    <property type="entry name" value="ABC_TM1F"/>
    <property type="match status" value="1"/>
</dbReference>
<keyword evidence="3 8" id="KW-0812">Transmembrane</keyword>
<dbReference type="InterPro" id="IPR036640">
    <property type="entry name" value="ABC1_TM_sf"/>
</dbReference>
<dbReference type="Pfam" id="PF06472">
    <property type="entry name" value="ABC_membrane_2"/>
    <property type="match status" value="1"/>
</dbReference>
<protein>
    <submittedName>
        <fullName evidence="11">ABC transporter ATP-binding protein/permease</fullName>
    </submittedName>
</protein>
<dbReference type="Proteomes" id="UP000707356">
    <property type="component" value="Unassembled WGS sequence"/>
</dbReference>
<dbReference type="PROSITE" id="PS00675">
    <property type="entry name" value="SIGMA54_INTERACT_1"/>
    <property type="match status" value="1"/>
</dbReference>
<evidence type="ECO:0000259" key="10">
    <source>
        <dbReference type="PROSITE" id="PS50929"/>
    </source>
</evidence>
<dbReference type="AlphaFoldDB" id="A0A951U666"/>
<evidence type="ECO:0000256" key="7">
    <source>
        <dbReference type="ARBA" id="ARBA00023136"/>
    </source>
</evidence>
<dbReference type="PROSITE" id="PS50893">
    <property type="entry name" value="ABC_TRANSPORTER_2"/>
    <property type="match status" value="1"/>
</dbReference>
<dbReference type="EMBL" id="JAHHHV010000078">
    <property type="protein sequence ID" value="MBW4467579.1"/>
    <property type="molecule type" value="Genomic_DNA"/>
</dbReference>
<name>A0A951U666_9CYAN</name>
<dbReference type="InterPro" id="IPR025662">
    <property type="entry name" value="Sigma_54_int_dom_ATP-bd_1"/>
</dbReference>
<dbReference type="GO" id="GO:0140359">
    <property type="term" value="F:ABC-type transporter activity"/>
    <property type="evidence" value="ECO:0007669"/>
    <property type="project" value="InterPro"/>
</dbReference>
<dbReference type="Pfam" id="PF00005">
    <property type="entry name" value="ABC_tran"/>
    <property type="match status" value="1"/>
</dbReference>
<dbReference type="Gene3D" id="3.40.50.300">
    <property type="entry name" value="P-loop containing nucleotide triphosphate hydrolases"/>
    <property type="match status" value="1"/>
</dbReference>
<comment type="caution">
    <text evidence="11">The sequence shown here is derived from an EMBL/GenBank/DDBJ whole genome shotgun (WGS) entry which is preliminary data.</text>
</comment>
<gene>
    <name evidence="11" type="ORF">KME07_19300</name>
</gene>
<dbReference type="InterPro" id="IPR003593">
    <property type="entry name" value="AAA+_ATPase"/>
</dbReference>
<evidence type="ECO:0000256" key="3">
    <source>
        <dbReference type="ARBA" id="ARBA00022692"/>
    </source>
</evidence>
<accession>A0A951U666</accession>
<dbReference type="InterPro" id="IPR017871">
    <property type="entry name" value="ABC_transporter-like_CS"/>
</dbReference>
<evidence type="ECO:0000256" key="5">
    <source>
        <dbReference type="ARBA" id="ARBA00022840"/>
    </source>
</evidence>
<keyword evidence="6 8" id="KW-1133">Transmembrane helix</keyword>
<dbReference type="PROSITE" id="PS00211">
    <property type="entry name" value="ABC_TRANSPORTER_1"/>
    <property type="match status" value="1"/>
</dbReference>
<dbReference type="GO" id="GO:0005524">
    <property type="term" value="F:ATP binding"/>
    <property type="evidence" value="ECO:0007669"/>
    <property type="project" value="UniProtKB-KW"/>
</dbReference>